<dbReference type="AlphaFoldDB" id="A0A6C0J013"/>
<sequence>MNTINNINNDIDVLINNCITYESHMEIALVIYTLLKDKYRYIGDNKWEYYNDNEWKKDKNNINLINDIKATVCNIFITKSIEWNNKYIIEEDSNIKYIYKRRYDSLIDIIVNLKNKKYINNIIKECKQFFTI</sequence>
<name>A0A6C0J013_9ZZZZ</name>
<accession>A0A6C0J013</accession>
<organism evidence="1">
    <name type="scientific">viral metagenome</name>
    <dbReference type="NCBI Taxonomy" id="1070528"/>
    <lineage>
        <taxon>unclassified sequences</taxon>
        <taxon>metagenomes</taxon>
        <taxon>organismal metagenomes</taxon>
    </lineage>
</organism>
<reference evidence="1" key="1">
    <citation type="journal article" date="2020" name="Nature">
        <title>Giant virus diversity and host interactions through global metagenomics.</title>
        <authorList>
            <person name="Schulz F."/>
            <person name="Roux S."/>
            <person name="Paez-Espino D."/>
            <person name="Jungbluth S."/>
            <person name="Walsh D.A."/>
            <person name="Denef V.J."/>
            <person name="McMahon K.D."/>
            <person name="Konstantinidis K.T."/>
            <person name="Eloe-Fadrosh E.A."/>
            <person name="Kyrpides N.C."/>
            <person name="Woyke T."/>
        </authorList>
    </citation>
    <scope>NUCLEOTIDE SEQUENCE</scope>
    <source>
        <strain evidence="1">GVMAG-M-3300025695-21</strain>
    </source>
</reference>
<evidence type="ECO:0000313" key="1">
    <source>
        <dbReference type="EMBL" id="QHT98951.1"/>
    </source>
</evidence>
<dbReference type="EMBL" id="MN740298">
    <property type="protein sequence ID" value="QHT98951.1"/>
    <property type="molecule type" value="Genomic_DNA"/>
</dbReference>
<proteinExistence type="predicted"/>
<protein>
    <submittedName>
        <fullName evidence="1">Uncharacterized protein</fullName>
    </submittedName>
</protein>